<evidence type="ECO:0000313" key="2">
    <source>
        <dbReference type="Proteomes" id="UP001242811"/>
    </source>
</evidence>
<gene>
    <name evidence="1" type="ORF">QOZ95_000741</name>
</gene>
<reference evidence="1 2" key="1">
    <citation type="submission" date="2023-07" db="EMBL/GenBank/DDBJ databases">
        <title>Genomic Encyclopedia of Type Strains, Phase IV (KMG-IV): sequencing the most valuable type-strain genomes for metagenomic binning, comparative biology and taxonomic classification.</title>
        <authorList>
            <person name="Goeker M."/>
        </authorList>
    </citation>
    <scope>NUCLEOTIDE SEQUENCE [LARGE SCALE GENOMIC DNA]</scope>
    <source>
        <strain evidence="1 2">DSM 14914</strain>
    </source>
</reference>
<dbReference type="Proteomes" id="UP001242811">
    <property type="component" value="Unassembled WGS sequence"/>
</dbReference>
<organism evidence="1 2">
    <name type="scientific">Paenibacillus brasilensis</name>
    <dbReference type="NCBI Taxonomy" id="128574"/>
    <lineage>
        <taxon>Bacteria</taxon>
        <taxon>Bacillati</taxon>
        <taxon>Bacillota</taxon>
        <taxon>Bacilli</taxon>
        <taxon>Bacillales</taxon>
        <taxon>Paenibacillaceae</taxon>
        <taxon>Paenibacillus</taxon>
    </lineage>
</organism>
<keyword evidence="2" id="KW-1185">Reference proteome</keyword>
<protein>
    <submittedName>
        <fullName evidence="1">Uncharacterized protein</fullName>
    </submittedName>
</protein>
<evidence type="ECO:0000313" key="1">
    <source>
        <dbReference type="EMBL" id="MDQ0492592.1"/>
    </source>
</evidence>
<proteinExistence type="predicted"/>
<sequence length="53" mass="5814">MVGMRAGCGEEKNGYEFPVCYNGMYSIYAHGRADSAELSKQAFLGTSNMNRTV</sequence>
<comment type="caution">
    <text evidence="1">The sequence shown here is derived from an EMBL/GenBank/DDBJ whole genome shotgun (WGS) entry which is preliminary data.</text>
</comment>
<dbReference type="EMBL" id="JAUSWA010000003">
    <property type="protein sequence ID" value="MDQ0492592.1"/>
    <property type="molecule type" value="Genomic_DNA"/>
</dbReference>
<accession>A0ABU0KT22</accession>
<name>A0ABU0KT22_9BACL</name>